<dbReference type="Gene3D" id="3.30.230.10">
    <property type="match status" value="1"/>
</dbReference>
<comment type="caution">
    <text evidence="17">The sequence shown here is derived from an EMBL/GenBank/DDBJ whole genome shotgun (WGS) entry which is preliminary data.</text>
</comment>
<feature type="active site" evidence="9 11">
    <location>
        <position position="749"/>
    </location>
</feature>
<dbReference type="EMBL" id="DTFV01000023">
    <property type="protein sequence ID" value="HGI29919.1"/>
    <property type="molecule type" value="Genomic_DNA"/>
</dbReference>
<dbReference type="GO" id="GO:0005737">
    <property type="term" value="C:cytoplasm"/>
    <property type="evidence" value="ECO:0007669"/>
    <property type="project" value="UniProtKB-SubCell"/>
</dbReference>
<dbReference type="GO" id="GO:0004176">
    <property type="term" value="F:ATP-dependent peptidase activity"/>
    <property type="evidence" value="ECO:0007669"/>
    <property type="project" value="UniProtKB-UniRule"/>
</dbReference>
<evidence type="ECO:0000256" key="9">
    <source>
        <dbReference type="HAMAP-Rule" id="MF_01973"/>
    </source>
</evidence>
<dbReference type="InterPro" id="IPR015947">
    <property type="entry name" value="PUA-like_sf"/>
</dbReference>
<dbReference type="GO" id="GO:0016887">
    <property type="term" value="F:ATP hydrolysis activity"/>
    <property type="evidence" value="ECO:0007669"/>
    <property type="project" value="UniProtKB-UniRule"/>
</dbReference>
<keyword evidence="5 9" id="KW-0378">Hydrolase</keyword>
<organism evidence="17">
    <name type="scientific">Candidatus Caldatribacterium californiense</name>
    <dbReference type="NCBI Taxonomy" id="1454726"/>
    <lineage>
        <taxon>Bacteria</taxon>
        <taxon>Pseudomonadati</taxon>
        <taxon>Atribacterota</taxon>
        <taxon>Atribacteria</taxon>
        <taxon>Atribacterales</taxon>
        <taxon>Candidatus Caldatribacteriaceae</taxon>
        <taxon>Candidatus Caldatribacterium</taxon>
    </lineage>
</organism>
<keyword evidence="8 9" id="KW-0346">Stress response</keyword>
<dbReference type="PRINTS" id="PR00830">
    <property type="entry name" value="ENDOLAPTASE"/>
</dbReference>
<evidence type="ECO:0000256" key="1">
    <source>
        <dbReference type="ARBA" id="ARBA00004496"/>
    </source>
</evidence>
<dbReference type="NCBIfam" id="TIGR00763">
    <property type="entry name" value="lon"/>
    <property type="match status" value="1"/>
</dbReference>
<dbReference type="PROSITE" id="PS51786">
    <property type="entry name" value="LON_PROTEOLYTIC"/>
    <property type="match status" value="1"/>
</dbReference>
<dbReference type="AlphaFoldDB" id="A0A7V3YF35"/>
<keyword evidence="6 9" id="KW-0720">Serine protease</keyword>
<dbReference type="InterPro" id="IPR046336">
    <property type="entry name" value="Lon_prtase_N_sf"/>
</dbReference>
<dbReference type="Gene3D" id="3.40.50.300">
    <property type="entry name" value="P-loop containing nucleotide triphosphate hydrolases"/>
    <property type="match status" value="1"/>
</dbReference>
<dbReference type="GO" id="GO:0004252">
    <property type="term" value="F:serine-type endopeptidase activity"/>
    <property type="evidence" value="ECO:0007669"/>
    <property type="project" value="UniProtKB-UniRule"/>
</dbReference>
<dbReference type="Gene3D" id="1.10.8.60">
    <property type="match status" value="1"/>
</dbReference>
<dbReference type="SUPFAM" id="SSF88697">
    <property type="entry name" value="PUA domain-like"/>
    <property type="match status" value="1"/>
</dbReference>
<gene>
    <name evidence="9 17" type="primary">lon</name>
    <name evidence="17" type="ORF">ENV30_01185</name>
</gene>
<dbReference type="PANTHER" id="PTHR10046">
    <property type="entry name" value="ATP DEPENDENT LON PROTEASE FAMILY MEMBER"/>
    <property type="match status" value="1"/>
</dbReference>
<evidence type="ECO:0000256" key="4">
    <source>
        <dbReference type="ARBA" id="ARBA00022741"/>
    </source>
</evidence>
<protein>
    <recommendedName>
        <fullName evidence="9 10">Lon protease</fullName>
        <ecNumber evidence="9 10">3.4.21.53</ecNumber>
    </recommendedName>
    <alternativeName>
        <fullName evidence="9">ATP-dependent protease La</fullName>
    </alternativeName>
</protein>
<keyword evidence="4 9" id="KW-0547">Nucleotide-binding</keyword>
<dbReference type="InterPro" id="IPR003959">
    <property type="entry name" value="ATPase_AAA_core"/>
</dbReference>
<dbReference type="InterPro" id="IPR027065">
    <property type="entry name" value="Lon_Prtase"/>
</dbReference>
<evidence type="ECO:0000256" key="11">
    <source>
        <dbReference type="PIRSR" id="PIRSR001174-1"/>
    </source>
</evidence>
<comment type="similarity">
    <text evidence="9 10 13 14">Belongs to the peptidase S16 family.</text>
</comment>
<comment type="catalytic activity">
    <reaction evidence="9 10 13">
        <text>Hydrolysis of proteins in presence of ATP.</text>
        <dbReference type="EC" id="3.4.21.53"/>
    </reaction>
</comment>
<evidence type="ECO:0000256" key="7">
    <source>
        <dbReference type="ARBA" id="ARBA00022840"/>
    </source>
</evidence>
<evidence type="ECO:0000256" key="12">
    <source>
        <dbReference type="PIRSR" id="PIRSR001174-2"/>
    </source>
</evidence>
<feature type="domain" description="Lon proteolytic" evidence="15">
    <location>
        <begin position="619"/>
        <end position="800"/>
    </location>
</feature>
<evidence type="ECO:0000256" key="10">
    <source>
        <dbReference type="PIRNR" id="PIRNR001174"/>
    </source>
</evidence>
<dbReference type="InterPro" id="IPR027543">
    <property type="entry name" value="Lon_bac"/>
</dbReference>
<evidence type="ECO:0000259" key="16">
    <source>
        <dbReference type="PROSITE" id="PS51787"/>
    </source>
</evidence>
<feature type="domain" description="Lon N-terminal" evidence="16">
    <location>
        <begin position="37"/>
        <end position="231"/>
    </location>
</feature>
<dbReference type="InterPro" id="IPR014721">
    <property type="entry name" value="Ribsml_uS5_D2-typ_fold_subgr"/>
</dbReference>
<reference evidence="17" key="1">
    <citation type="journal article" date="2020" name="mSystems">
        <title>Genome- and Community-Level Interaction Insights into Carbon Utilization and Element Cycling Functions of Hydrothermarchaeota in Hydrothermal Sediment.</title>
        <authorList>
            <person name="Zhou Z."/>
            <person name="Liu Y."/>
            <person name="Xu W."/>
            <person name="Pan J."/>
            <person name="Luo Z.H."/>
            <person name="Li M."/>
        </authorList>
    </citation>
    <scope>NUCLEOTIDE SEQUENCE [LARGE SCALE GENOMIC DNA]</scope>
    <source>
        <strain evidence="17">SpSt-747</strain>
    </source>
</reference>
<dbReference type="PROSITE" id="PS01046">
    <property type="entry name" value="LON_SER"/>
    <property type="match status" value="1"/>
</dbReference>
<evidence type="ECO:0000256" key="13">
    <source>
        <dbReference type="PROSITE-ProRule" id="PRU01122"/>
    </source>
</evidence>
<sequence length="816" mass="92354">MWSEEWPALFEEEKPVELLERMLPSSEKRDWEFPEEIPVLPLEDNVLFPEIAFPWVVQGETWVRLVHEAVLKDKIVGVVALREKPGDRPLEPRDLYEVGVVGRISRMLRLPEEAIQILVFGLATFVIKEWVRWEPYPVARIEVVRTEDIRTDEVEALKRNILSLFQKVVELAPYLPKEAFVAAMNIKEAARLAHFVAFNLNLDVAGKQDVLASFDLVEKLKKVAYYLTRELEILQIGSKIQAQIQKEMAKTQREYFLREQLKAIQRELGELDERGSEITRLREKIKALGLAPEVEEEVEKELDRLSHIPTTSPEYPVIRNYIDWILELPWNESTEDTLDVELARKILDEDHHDLEKVKERILEYLAVCQLKKDLKGPILCFVGPPGVGKTSLGKSIARSLGRKFVRISLGGVRDEAEIRGHRRTYVGAMPGRIIQGLRRAGTNNPVFMLDEIDKIGADFRGDPAAALLEVLDPEQNEAFVDHYLGVPFNLSRVLFIATANVVDTIPPALLDRMELIFLSGYTDQDKLVIARRYLIPKQCRENGIPEDLLHIPDETILTIVREYTREAGVRQLERNIASVCRKVAKRIASGEQGPFVVDVPLLREFLGPRRYSRDMFSPQGRVGVAVGLAWTEVGGEVLFVETVALPGKGNLILTGNMGKIMQESARIVLSCVRERSREWHIPEDFYEKKDIHIHVPAGAIPKDGPSAGITMAVSLVSALTKTPPCQGLAMTGEVTLTGRILPVGGIKEKVLAAYRAGIRTVILPRENEKDLEEVPEEVRRELRFHFVETLDEALALAFERSLEEISLERGNTNGLG</sequence>
<feature type="active site" evidence="9 11">
    <location>
        <position position="706"/>
    </location>
</feature>
<dbReference type="PROSITE" id="PS51787">
    <property type="entry name" value="LON_N"/>
    <property type="match status" value="1"/>
</dbReference>
<dbReference type="InterPro" id="IPR003593">
    <property type="entry name" value="AAA+_ATPase"/>
</dbReference>
<dbReference type="Pfam" id="PF22667">
    <property type="entry name" value="Lon_lid"/>
    <property type="match status" value="1"/>
</dbReference>
<comment type="subunit">
    <text evidence="9 10">Homohexamer. Organized in a ring with a central cavity.</text>
</comment>
<dbReference type="Pfam" id="PF02190">
    <property type="entry name" value="LON_substr_bdg"/>
    <property type="match status" value="1"/>
</dbReference>
<dbReference type="SMART" id="SM00464">
    <property type="entry name" value="LON"/>
    <property type="match status" value="1"/>
</dbReference>
<evidence type="ECO:0000259" key="15">
    <source>
        <dbReference type="PROSITE" id="PS51786"/>
    </source>
</evidence>
<dbReference type="SUPFAM" id="SSF52540">
    <property type="entry name" value="P-loop containing nucleoside triphosphate hydrolases"/>
    <property type="match status" value="1"/>
</dbReference>
<dbReference type="HAMAP" id="MF_01973">
    <property type="entry name" value="lon_bact"/>
    <property type="match status" value="1"/>
</dbReference>
<dbReference type="InterPro" id="IPR027417">
    <property type="entry name" value="P-loop_NTPase"/>
</dbReference>
<dbReference type="InterPro" id="IPR054594">
    <property type="entry name" value="Lon_lid"/>
</dbReference>
<evidence type="ECO:0000256" key="5">
    <source>
        <dbReference type="ARBA" id="ARBA00022801"/>
    </source>
</evidence>
<dbReference type="PIRSF" id="PIRSF001174">
    <property type="entry name" value="Lon_proteas"/>
    <property type="match status" value="1"/>
</dbReference>
<accession>A0A7V3YF35</accession>
<dbReference type="InterPro" id="IPR020568">
    <property type="entry name" value="Ribosomal_Su5_D2-typ_SF"/>
</dbReference>
<dbReference type="InterPro" id="IPR003111">
    <property type="entry name" value="Lon_prtase_N"/>
</dbReference>
<comment type="function">
    <text evidence="9">ATP-dependent serine protease that mediates the selective degradation of mutant and abnormal proteins as well as certain short-lived regulatory proteins. Required for cellular homeostasis and for survival from DNA damage and developmental changes induced by stress. Degrades polypeptides processively to yield small peptide fragments that are 5 to 10 amino acids long. Binds to DNA in a double-stranded, site-specific manner.</text>
</comment>
<evidence type="ECO:0000256" key="6">
    <source>
        <dbReference type="ARBA" id="ARBA00022825"/>
    </source>
</evidence>
<proteinExistence type="evidence at transcript level"/>
<dbReference type="Gene3D" id="2.30.130.40">
    <property type="entry name" value="LON domain-like"/>
    <property type="match status" value="1"/>
</dbReference>
<keyword evidence="2 9" id="KW-0963">Cytoplasm</keyword>
<feature type="binding site" evidence="9 12">
    <location>
        <begin position="383"/>
        <end position="390"/>
    </location>
    <ligand>
        <name>ATP</name>
        <dbReference type="ChEBI" id="CHEBI:30616"/>
    </ligand>
</feature>
<dbReference type="Gene3D" id="1.20.58.1480">
    <property type="match status" value="1"/>
</dbReference>
<dbReference type="InterPro" id="IPR008269">
    <property type="entry name" value="Lon_proteolytic"/>
</dbReference>
<dbReference type="EC" id="3.4.21.53" evidence="9 10"/>
<evidence type="ECO:0000256" key="14">
    <source>
        <dbReference type="RuleBase" id="RU000591"/>
    </source>
</evidence>
<dbReference type="SUPFAM" id="SSF54211">
    <property type="entry name" value="Ribosomal protein S5 domain 2-like"/>
    <property type="match status" value="1"/>
</dbReference>
<dbReference type="SMART" id="SM00382">
    <property type="entry name" value="AAA"/>
    <property type="match status" value="1"/>
</dbReference>
<evidence type="ECO:0000256" key="3">
    <source>
        <dbReference type="ARBA" id="ARBA00022670"/>
    </source>
</evidence>
<evidence type="ECO:0000256" key="2">
    <source>
        <dbReference type="ARBA" id="ARBA00022490"/>
    </source>
</evidence>
<dbReference type="Pfam" id="PF05362">
    <property type="entry name" value="Lon_C"/>
    <property type="match status" value="1"/>
</dbReference>
<dbReference type="InterPro" id="IPR008268">
    <property type="entry name" value="Peptidase_S16_AS"/>
</dbReference>
<dbReference type="Gene3D" id="1.20.5.5270">
    <property type="match status" value="1"/>
</dbReference>
<comment type="subcellular location">
    <subcellularLocation>
        <location evidence="1 9 10">Cytoplasm</location>
    </subcellularLocation>
</comment>
<evidence type="ECO:0000313" key="17">
    <source>
        <dbReference type="EMBL" id="HGI29919.1"/>
    </source>
</evidence>
<dbReference type="FunFam" id="1.20.5.5270:FF:000002">
    <property type="entry name" value="Lon protease homolog"/>
    <property type="match status" value="1"/>
</dbReference>
<keyword evidence="7 9" id="KW-0067">ATP-binding</keyword>
<dbReference type="GO" id="GO:0043565">
    <property type="term" value="F:sequence-specific DNA binding"/>
    <property type="evidence" value="ECO:0007669"/>
    <property type="project" value="UniProtKB-UniRule"/>
</dbReference>
<dbReference type="InterPro" id="IPR004815">
    <property type="entry name" value="Lon_bac/euk-typ"/>
</dbReference>
<dbReference type="FunFam" id="3.40.50.300:FF:000382">
    <property type="entry name" value="Lon protease homolog 2, peroxisomal"/>
    <property type="match status" value="1"/>
</dbReference>
<dbReference type="GO" id="GO:0034605">
    <property type="term" value="P:cellular response to heat"/>
    <property type="evidence" value="ECO:0007669"/>
    <property type="project" value="UniProtKB-UniRule"/>
</dbReference>
<dbReference type="CDD" id="cd19500">
    <property type="entry name" value="RecA-like_Lon"/>
    <property type="match status" value="1"/>
</dbReference>
<dbReference type="Pfam" id="PF00004">
    <property type="entry name" value="AAA"/>
    <property type="match status" value="1"/>
</dbReference>
<dbReference type="GO" id="GO:0006515">
    <property type="term" value="P:protein quality control for misfolded or incompletely synthesized proteins"/>
    <property type="evidence" value="ECO:0007669"/>
    <property type="project" value="UniProtKB-UniRule"/>
</dbReference>
<keyword evidence="3 9" id="KW-0645">Protease</keyword>
<comment type="induction">
    <text evidence="9">By heat shock.</text>
</comment>
<evidence type="ECO:0000256" key="8">
    <source>
        <dbReference type="ARBA" id="ARBA00023016"/>
    </source>
</evidence>
<name>A0A7V3YF35_9BACT</name>
<dbReference type="GO" id="GO:0005524">
    <property type="term" value="F:ATP binding"/>
    <property type="evidence" value="ECO:0007669"/>
    <property type="project" value="UniProtKB-UniRule"/>
</dbReference>